<comment type="caution">
    <text evidence="2">The sequence shown here is derived from an EMBL/GenBank/DDBJ whole genome shotgun (WGS) entry which is preliminary data.</text>
</comment>
<keyword evidence="2" id="KW-0238">DNA-binding</keyword>
<proteinExistence type="predicted"/>
<dbReference type="AlphaFoldDB" id="A0A9D1D1A6"/>
<dbReference type="Pfam" id="PF00356">
    <property type="entry name" value="LacI"/>
    <property type="match status" value="1"/>
</dbReference>
<feature type="domain" description="HTH lacI-type" evidence="1">
    <location>
        <begin position="7"/>
        <end position="37"/>
    </location>
</feature>
<gene>
    <name evidence="2" type="ORF">IAB26_07595</name>
</gene>
<dbReference type="Proteomes" id="UP000886886">
    <property type="component" value="Unassembled WGS sequence"/>
</dbReference>
<reference evidence="2" key="1">
    <citation type="submission" date="2020-10" db="EMBL/GenBank/DDBJ databases">
        <authorList>
            <person name="Gilroy R."/>
        </authorList>
    </citation>
    <scope>NUCLEOTIDE SEQUENCE</scope>
    <source>
        <strain evidence="2">ChiSjej3B21-11622</strain>
    </source>
</reference>
<accession>A0A9D1D1A6</accession>
<dbReference type="CDD" id="cd01392">
    <property type="entry name" value="HTH_LacI"/>
    <property type="match status" value="1"/>
</dbReference>
<dbReference type="Gene3D" id="1.10.260.40">
    <property type="entry name" value="lambda repressor-like DNA-binding domains"/>
    <property type="match status" value="1"/>
</dbReference>
<dbReference type="InterPro" id="IPR010982">
    <property type="entry name" value="Lambda_DNA-bd_dom_sf"/>
</dbReference>
<dbReference type="SUPFAM" id="SSF47413">
    <property type="entry name" value="lambda repressor-like DNA-binding domains"/>
    <property type="match status" value="1"/>
</dbReference>
<dbReference type="GO" id="GO:0006355">
    <property type="term" value="P:regulation of DNA-templated transcription"/>
    <property type="evidence" value="ECO:0007669"/>
    <property type="project" value="InterPro"/>
</dbReference>
<dbReference type="InterPro" id="IPR000843">
    <property type="entry name" value="HTH_LacI"/>
</dbReference>
<evidence type="ECO:0000259" key="1">
    <source>
        <dbReference type="PROSITE" id="PS50932"/>
    </source>
</evidence>
<dbReference type="EMBL" id="DVFT01000111">
    <property type="protein sequence ID" value="HIQ96408.1"/>
    <property type="molecule type" value="Genomic_DNA"/>
</dbReference>
<name>A0A9D1D1A6_9FIRM</name>
<dbReference type="SMART" id="SM00354">
    <property type="entry name" value="HTH_LACI"/>
    <property type="match status" value="1"/>
</dbReference>
<dbReference type="GO" id="GO:0003677">
    <property type="term" value="F:DNA binding"/>
    <property type="evidence" value="ECO:0007669"/>
    <property type="project" value="UniProtKB-KW"/>
</dbReference>
<protein>
    <submittedName>
        <fullName evidence="2">LacI family DNA-binding transcriptional regulator</fullName>
    </submittedName>
</protein>
<dbReference type="PROSITE" id="PS00356">
    <property type="entry name" value="HTH_LACI_1"/>
    <property type="match status" value="1"/>
</dbReference>
<dbReference type="PRINTS" id="PR00036">
    <property type="entry name" value="HTHLACI"/>
</dbReference>
<dbReference type="PROSITE" id="PS50932">
    <property type="entry name" value="HTH_LACI_2"/>
    <property type="match status" value="1"/>
</dbReference>
<evidence type="ECO:0000313" key="2">
    <source>
        <dbReference type="EMBL" id="HIQ96408.1"/>
    </source>
</evidence>
<sequence length="131" mass="14771">MRGIQTVTMTEIARQSGVSLKTVSRVVNHPEKVSKGTTDGNVMPILDLIVDCKPDAIHSLDPQSGVDLAEVKRLYGDKVCLITYWICLRLSERMSLALFSPTFPVRRIRKLQICSVWKELWGEGRESDQRG</sequence>
<evidence type="ECO:0000313" key="3">
    <source>
        <dbReference type="Proteomes" id="UP000886886"/>
    </source>
</evidence>
<reference evidence="2" key="2">
    <citation type="journal article" date="2021" name="PeerJ">
        <title>Extensive microbial diversity within the chicken gut microbiome revealed by metagenomics and culture.</title>
        <authorList>
            <person name="Gilroy R."/>
            <person name="Ravi A."/>
            <person name="Getino M."/>
            <person name="Pursley I."/>
            <person name="Horton D.L."/>
            <person name="Alikhan N.F."/>
            <person name="Baker D."/>
            <person name="Gharbi K."/>
            <person name="Hall N."/>
            <person name="Watson M."/>
            <person name="Adriaenssens E.M."/>
            <person name="Foster-Nyarko E."/>
            <person name="Jarju S."/>
            <person name="Secka A."/>
            <person name="Antonio M."/>
            <person name="Oren A."/>
            <person name="Chaudhuri R.R."/>
            <person name="La Ragione R."/>
            <person name="Hildebrand F."/>
            <person name="Pallen M.J."/>
        </authorList>
    </citation>
    <scope>NUCLEOTIDE SEQUENCE</scope>
    <source>
        <strain evidence="2">ChiSjej3B21-11622</strain>
    </source>
</reference>
<organism evidence="2 3">
    <name type="scientific">Candidatus Limivivens merdigallinarum</name>
    <dbReference type="NCBI Taxonomy" id="2840859"/>
    <lineage>
        <taxon>Bacteria</taxon>
        <taxon>Bacillati</taxon>
        <taxon>Bacillota</taxon>
        <taxon>Clostridia</taxon>
        <taxon>Lachnospirales</taxon>
        <taxon>Lachnospiraceae</taxon>
        <taxon>Lachnospiraceae incertae sedis</taxon>
        <taxon>Candidatus Limivivens</taxon>
    </lineage>
</organism>